<organism evidence="1 2">
    <name type="scientific">Heyndrickxia faecalis</name>
    <dbReference type="NCBI Taxonomy" id="2824910"/>
    <lineage>
        <taxon>Bacteria</taxon>
        <taxon>Bacillati</taxon>
        <taxon>Bacillota</taxon>
        <taxon>Bacilli</taxon>
        <taxon>Bacillales</taxon>
        <taxon>Bacillaceae</taxon>
        <taxon>Heyndrickxia</taxon>
    </lineage>
</organism>
<dbReference type="EMBL" id="JBDGII010000006">
    <property type="protein sequence ID" value="MEW7078184.1"/>
    <property type="molecule type" value="Genomic_DNA"/>
</dbReference>
<sequence>MEANDRGYWVHACRPSIAGMPVTNGGQTSCITPGQDAKNRVQTICGYQVHTWRHQSLESRLRMVAKHPASRPGRMLKIGCKPYAVIRSIHGGINRWKAGYEWWPNILHHARAGC</sequence>
<protein>
    <submittedName>
        <fullName evidence="1">Uncharacterized protein</fullName>
    </submittedName>
</protein>
<evidence type="ECO:0000313" key="2">
    <source>
        <dbReference type="Proteomes" id="UP001555176"/>
    </source>
</evidence>
<reference evidence="1 2" key="1">
    <citation type="submission" date="2024-04" db="EMBL/GenBank/DDBJ databases">
        <title>Bacterial genomes from commercial probiotics.</title>
        <authorList>
            <person name="Brady R."/>
            <person name="Call G.B."/>
            <person name="Chaston J.M."/>
        </authorList>
    </citation>
    <scope>NUCLEOTIDE SEQUENCE [LARGE SCALE GENOMIC DNA]</scope>
    <source>
        <strain evidence="2">gbc_m</strain>
    </source>
</reference>
<evidence type="ECO:0000313" key="1">
    <source>
        <dbReference type="EMBL" id="MEW7078184.1"/>
    </source>
</evidence>
<comment type="caution">
    <text evidence="1">The sequence shown here is derived from an EMBL/GenBank/DDBJ whole genome shotgun (WGS) entry which is preliminary data.</text>
</comment>
<name>A0ABV3NGJ0_9BACI</name>
<keyword evidence="2" id="KW-1185">Reference proteome</keyword>
<gene>
    <name evidence="1" type="ORF">ABC651_03855</name>
</gene>
<dbReference type="Proteomes" id="UP001555176">
    <property type="component" value="Unassembled WGS sequence"/>
</dbReference>
<accession>A0ABV3NGJ0</accession>
<dbReference type="RefSeq" id="WP_048339801.1">
    <property type="nucleotide sequence ID" value="NZ_JBBEWJ010000001.1"/>
</dbReference>
<proteinExistence type="predicted"/>